<comment type="caution">
    <text evidence="13">The sequence shown here is derived from an EMBL/GenBank/DDBJ whole genome shotgun (WGS) entry which is preliminary data.</text>
</comment>
<dbReference type="GO" id="GO:0000139">
    <property type="term" value="C:Golgi membrane"/>
    <property type="evidence" value="ECO:0007669"/>
    <property type="project" value="UniProtKB-SubCell"/>
</dbReference>
<dbReference type="GO" id="GO:0015031">
    <property type="term" value="P:protein transport"/>
    <property type="evidence" value="ECO:0007669"/>
    <property type="project" value="UniProtKB-UniRule"/>
</dbReference>
<dbReference type="GO" id="GO:0006891">
    <property type="term" value="P:intra-Golgi vesicle-mediated transport"/>
    <property type="evidence" value="ECO:0007669"/>
    <property type="project" value="TreeGrafter"/>
</dbReference>
<dbReference type="Proteomes" id="UP000245609">
    <property type="component" value="Unassembled WGS sequence"/>
</dbReference>
<keyword evidence="8 11" id="KW-0333">Golgi apparatus</keyword>
<evidence type="ECO:0000256" key="3">
    <source>
        <dbReference type="ARBA" id="ARBA00008827"/>
    </source>
</evidence>
<keyword evidence="4 11" id="KW-0813">Transport</keyword>
<dbReference type="STRING" id="133381.A0A2T9ZEW8"/>
<evidence type="ECO:0000256" key="9">
    <source>
        <dbReference type="ARBA" id="ARBA00023136"/>
    </source>
</evidence>
<evidence type="ECO:0000256" key="1">
    <source>
        <dbReference type="ARBA" id="ARBA00004255"/>
    </source>
</evidence>
<evidence type="ECO:0000256" key="4">
    <source>
        <dbReference type="ARBA" id="ARBA00022448"/>
    </source>
</evidence>
<keyword evidence="5 11" id="KW-0963">Cytoplasm</keyword>
<keyword evidence="12" id="KW-1133">Transmembrane helix</keyword>
<dbReference type="GO" id="GO:0030126">
    <property type="term" value="C:COPI vesicle coat"/>
    <property type="evidence" value="ECO:0007669"/>
    <property type="project" value="TreeGrafter"/>
</dbReference>
<dbReference type="InterPro" id="IPR011990">
    <property type="entry name" value="TPR-like_helical_dom_sf"/>
</dbReference>
<evidence type="ECO:0000256" key="2">
    <source>
        <dbReference type="ARBA" id="ARBA00004347"/>
    </source>
</evidence>
<gene>
    <name evidence="13" type="ORF">BB560_002430</name>
</gene>
<keyword evidence="6 11" id="KW-0931">ER-Golgi transport</keyword>
<evidence type="ECO:0000256" key="11">
    <source>
        <dbReference type="PIRNR" id="PIRNR016478"/>
    </source>
</evidence>
<dbReference type="EMBL" id="MBFS01000279">
    <property type="protein sequence ID" value="PVV03105.1"/>
    <property type="molecule type" value="Genomic_DNA"/>
</dbReference>
<evidence type="ECO:0000313" key="13">
    <source>
        <dbReference type="EMBL" id="PVV03105.1"/>
    </source>
</evidence>
<feature type="transmembrane region" description="Helical" evidence="12">
    <location>
        <begin position="152"/>
        <end position="169"/>
    </location>
</feature>
<evidence type="ECO:0000256" key="8">
    <source>
        <dbReference type="ARBA" id="ARBA00023034"/>
    </source>
</evidence>
<reference evidence="13 14" key="1">
    <citation type="journal article" date="2018" name="MBio">
        <title>Comparative Genomics Reveals the Core Gene Toolbox for the Fungus-Insect Symbiosis.</title>
        <authorList>
            <person name="Wang Y."/>
            <person name="Stata M."/>
            <person name="Wang W."/>
            <person name="Stajich J.E."/>
            <person name="White M.M."/>
            <person name="Moncalvo J.M."/>
        </authorList>
    </citation>
    <scope>NUCLEOTIDE SEQUENCE [LARGE SCALE GENOMIC DNA]</scope>
    <source>
        <strain evidence="13 14">SC-DP-2</strain>
    </source>
</reference>
<dbReference type="InterPro" id="IPR006822">
    <property type="entry name" value="Coatomer_esu"/>
</dbReference>
<protein>
    <recommendedName>
        <fullName evidence="11">Coatomer subunit epsilon</fullName>
    </recommendedName>
</protein>
<organism evidence="13 14">
    <name type="scientific">Smittium megazygosporum</name>
    <dbReference type="NCBI Taxonomy" id="133381"/>
    <lineage>
        <taxon>Eukaryota</taxon>
        <taxon>Fungi</taxon>
        <taxon>Fungi incertae sedis</taxon>
        <taxon>Zoopagomycota</taxon>
        <taxon>Kickxellomycotina</taxon>
        <taxon>Harpellomycetes</taxon>
        <taxon>Harpellales</taxon>
        <taxon>Legeriomycetaceae</taxon>
        <taxon>Smittium</taxon>
    </lineage>
</organism>
<accession>A0A2T9ZEW8</accession>
<keyword evidence="7 11" id="KW-0653">Protein transport</keyword>
<dbReference type="PIRSF" id="PIRSF016478">
    <property type="entry name" value="Coatomer_esu"/>
    <property type="match status" value="1"/>
</dbReference>
<evidence type="ECO:0000256" key="5">
    <source>
        <dbReference type="ARBA" id="ARBA00022490"/>
    </source>
</evidence>
<sequence>MEIEENPIITQSIQGLYLGNYQSVLNKLLSDEISKTRSLNMNEVRILIMRAYLCQGKIQSALREVAKIEPADDLASVAKNLVFLYERMSEGASKPISSDEKVVKIVENTEQLASNRLNFTKPTFIVLASLIFLHSGCFEKAMRLFYLYFKTVYFLVNSFALMVQTYLLINRVDMAQELLETSKPLFEENPIYHLAESWTFLFLDGKYPEKAFYSFEELGTSNSSVTVKLLNSQASAKMNMNQNSEVENILLEAQEKDATNSDTLANMVISSAQNGKESYSHLLSQLEEQSPAHPFLIDMEEKAELFDNLCQKYSESSTA</sequence>
<comment type="similarity">
    <text evidence="3 11">Belongs to the COPE family.</text>
</comment>
<dbReference type="GO" id="GO:0006890">
    <property type="term" value="P:retrograde vesicle-mediated transport, Golgi to endoplasmic reticulum"/>
    <property type="evidence" value="ECO:0007669"/>
    <property type="project" value="UniProtKB-UniRule"/>
</dbReference>
<keyword evidence="10 11" id="KW-0968">Cytoplasmic vesicle</keyword>
<name>A0A2T9ZEW8_9FUNG</name>
<keyword evidence="9 11" id="KW-0472">Membrane</keyword>
<evidence type="ECO:0000256" key="10">
    <source>
        <dbReference type="ARBA" id="ARBA00023329"/>
    </source>
</evidence>
<evidence type="ECO:0000313" key="14">
    <source>
        <dbReference type="Proteomes" id="UP000245609"/>
    </source>
</evidence>
<evidence type="ECO:0000256" key="6">
    <source>
        <dbReference type="ARBA" id="ARBA00022892"/>
    </source>
</evidence>
<dbReference type="PANTHER" id="PTHR10805">
    <property type="entry name" value="COATOMER SUBUNIT EPSILON"/>
    <property type="match status" value="1"/>
</dbReference>
<dbReference type="Pfam" id="PF04733">
    <property type="entry name" value="Coatomer_E"/>
    <property type="match status" value="1"/>
</dbReference>
<keyword evidence="12" id="KW-0812">Transmembrane</keyword>
<evidence type="ECO:0000256" key="7">
    <source>
        <dbReference type="ARBA" id="ARBA00022927"/>
    </source>
</evidence>
<dbReference type="OrthoDB" id="310217at2759"/>
<dbReference type="PANTHER" id="PTHR10805:SF0">
    <property type="entry name" value="COATOMER SUBUNIT EPSILON"/>
    <property type="match status" value="1"/>
</dbReference>
<keyword evidence="14" id="KW-1185">Reference proteome</keyword>
<proteinExistence type="inferred from homology"/>
<dbReference type="GO" id="GO:0005198">
    <property type="term" value="F:structural molecule activity"/>
    <property type="evidence" value="ECO:0007669"/>
    <property type="project" value="UniProtKB-UniRule"/>
</dbReference>
<comment type="subcellular location">
    <subcellularLocation>
        <location evidence="2">Cytoplasmic vesicle</location>
        <location evidence="2">COPI-coated vesicle membrane</location>
        <topology evidence="2">Peripheral membrane protein</topology>
        <orientation evidence="2">Cytoplasmic side</orientation>
    </subcellularLocation>
    <subcellularLocation>
        <location evidence="1">Golgi apparatus membrane</location>
        <topology evidence="1">Peripheral membrane protein</topology>
        <orientation evidence="1">Cytoplasmic side</orientation>
    </subcellularLocation>
</comment>
<evidence type="ECO:0000256" key="12">
    <source>
        <dbReference type="SAM" id="Phobius"/>
    </source>
</evidence>
<dbReference type="GO" id="GO:0006888">
    <property type="term" value="P:endoplasmic reticulum to Golgi vesicle-mediated transport"/>
    <property type="evidence" value="ECO:0007669"/>
    <property type="project" value="TreeGrafter"/>
</dbReference>
<dbReference type="Gene3D" id="1.25.40.10">
    <property type="entry name" value="Tetratricopeptide repeat domain"/>
    <property type="match status" value="1"/>
</dbReference>
<dbReference type="AlphaFoldDB" id="A0A2T9ZEW8"/>
<comment type="function">
    <text evidence="11">The coatomer is a cytosolic protein complex that binds to dilysine motifs and reversibly associates with Golgi non-clathrin-coated vesicles, which further mediate biosynthetic protein transport from the ER, via the Golgi up to the trans Golgi network. The coatomer complex is required for budding from Golgi membranes, and is essential for the retrograde Golgi-to-ER transport of dilysine-tagged proteins.</text>
</comment>